<feature type="transmembrane region" description="Helical" evidence="1">
    <location>
        <begin position="6"/>
        <end position="25"/>
    </location>
</feature>
<dbReference type="EMBL" id="MSLT01000012">
    <property type="protein sequence ID" value="OUD13902.1"/>
    <property type="molecule type" value="Genomic_DNA"/>
</dbReference>
<gene>
    <name evidence="3" type="ORF">TPSD3_06040</name>
</gene>
<accession>A0A251X8P4</accession>
<evidence type="ECO:0000313" key="4">
    <source>
        <dbReference type="Proteomes" id="UP000194798"/>
    </source>
</evidence>
<feature type="domain" description="DUF58" evidence="2">
    <location>
        <begin position="199"/>
        <end position="366"/>
    </location>
</feature>
<sequence>MTLRPANTLLYLLIIWSLLALLVAFQPFLLPLWTVSGGVLAVIAIIDAWQVYRCINPHITREVANSLALNVWNDVELQLSNSTKIPYYFTVFDDYPLYSTTQGLPYRGQLPAKSTLALRYRLKPYRRGESAFKGVHLRVHSKWHCWEHRRFITLNKTIRIYPNFSLISKYALLATENRLGQLGIRKRQRRGEGLDFHQLREYQEGDALRQIDWKATARYRRLISREYQEERDQQIVFLIDCGRRMLAQDDELSHFDHTLNAILLLSYVALRQGDALGLMTFSGTSRWFAPRKGMNTINLILNTVYDLQPSIQASDYVAAAQSLMQRQQRRALVVLISNLRDEDSSDLEPTLALLRQKHLVLLASLQEQILTEVLEKPIQRFSDAIRYAATHDYLQQRHHAHEQLAQKGVLYVDTTPTQLPIRMVNRYLEIKRSGQL</sequence>
<organism evidence="3 4">
    <name type="scientific">Thioflexithrix psekupsensis</name>
    <dbReference type="NCBI Taxonomy" id="1570016"/>
    <lineage>
        <taxon>Bacteria</taxon>
        <taxon>Pseudomonadati</taxon>
        <taxon>Pseudomonadota</taxon>
        <taxon>Gammaproteobacteria</taxon>
        <taxon>Thiotrichales</taxon>
        <taxon>Thioflexithrix</taxon>
    </lineage>
</organism>
<reference evidence="3 4" key="1">
    <citation type="submission" date="2016-12" db="EMBL/GenBank/DDBJ databases">
        <title>Thioflexothrix psekupsii D3 genome sequencing and assembly.</title>
        <authorList>
            <person name="Fomenkov A."/>
            <person name="Vincze T."/>
            <person name="Grabovich M."/>
            <person name="Anton B.P."/>
            <person name="Dubinina G."/>
            <person name="Orlova M."/>
            <person name="Belousova E."/>
            <person name="Roberts R.J."/>
        </authorList>
    </citation>
    <scope>NUCLEOTIDE SEQUENCE [LARGE SCALE GENOMIC DNA]</scope>
    <source>
        <strain evidence="3">D3</strain>
    </source>
</reference>
<keyword evidence="1" id="KW-0812">Transmembrane</keyword>
<dbReference type="InterPro" id="IPR036465">
    <property type="entry name" value="vWFA_dom_sf"/>
</dbReference>
<protein>
    <recommendedName>
        <fullName evidence="2">DUF58 domain-containing protein</fullName>
    </recommendedName>
</protein>
<evidence type="ECO:0000259" key="2">
    <source>
        <dbReference type="Pfam" id="PF01882"/>
    </source>
</evidence>
<dbReference type="PANTHER" id="PTHR33608">
    <property type="entry name" value="BLL2464 PROTEIN"/>
    <property type="match status" value="1"/>
</dbReference>
<dbReference type="InterPro" id="IPR002881">
    <property type="entry name" value="DUF58"/>
</dbReference>
<dbReference type="Proteomes" id="UP000194798">
    <property type="component" value="Unassembled WGS sequence"/>
</dbReference>
<evidence type="ECO:0000256" key="1">
    <source>
        <dbReference type="SAM" id="Phobius"/>
    </source>
</evidence>
<dbReference type="AlphaFoldDB" id="A0A251X8P4"/>
<dbReference type="OrthoDB" id="9812729at2"/>
<dbReference type="PANTHER" id="PTHR33608:SF3">
    <property type="entry name" value="SLR2013 PROTEIN"/>
    <property type="match status" value="1"/>
</dbReference>
<dbReference type="RefSeq" id="WP_086487685.1">
    <property type="nucleotide sequence ID" value="NZ_MSLT01000012.1"/>
</dbReference>
<name>A0A251X8P4_9GAMM</name>
<comment type="caution">
    <text evidence="3">The sequence shown here is derived from an EMBL/GenBank/DDBJ whole genome shotgun (WGS) entry which is preliminary data.</text>
</comment>
<keyword evidence="1" id="KW-1133">Transmembrane helix</keyword>
<proteinExistence type="predicted"/>
<keyword evidence="4" id="KW-1185">Reference proteome</keyword>
<dbReference type="Gene3D" id="3.40.50.410">
    <property type="entry name" value="von Willebrand factor, type A domain"/>
    <property type="match status" value="1"/>
</dbReference>
<dbReference type="Pfam" id="PF01882">
    <property type="entry name" value="DUF58"/>
    <property type="match status" value="1"/>
</dbReference>
<dbReference type="SUPFAM" id="SSF53300">
    <property type="entry name" value="vWA-like"/>
    <property type="match status" value="1"/>
</dbReference>
<evidence type="ECO:0000313" key="3">
    <source>
        <dbReference type="EMBL" id="OUD13902.1"/>
    </source>
</evidence>
<keyword evidence="1" id="KW-0472">Membrane</keyword>